<dbReference type="RefSeq" id="WP_224673545.1">
    <property type="nucleotide sequence ID" value="NZ_JAERPS020000007.1"/>
</dbReference>
<dbReference type="NCBIfam" id="NF012211">
    <property type="entry name" value="tand_rpt_95"/>
    <property type="match status" value="3"/>
</dbReference>
<keyword evidence="3" id="KW-1185">Reference proteome</keyword>
<dbReference type="Pfam" id="PF17963">
    <property type="entry name" value="Big_9"/>
    <property type="match status" value="3"/>
</dbReference>
<accession>A0ABS7XDY6</accession>
<organism evidence="2 3">
    <name type="scientific">Rheinheimera maricola</name>
    <dbReference type="NCBI Taxonomy" id="2793282"/>
    <lineage>
        <taxon>Bacteria</taxon>
        <taxon>Pseudomonadati</taxon>
        <taxon>Pseudomonadota</taxon>
        <taxon>Gammaproteobacteria</taxon>
        <taxon>Chromatiales</taxon>
        <taxon>Chromatiaceae</taxon>
        <taxon>Rheinheimera</taxon>
    </lineage>
</organism>
<dbReference type="Gene3D" id="2.40.160.20">
    <property type="match status" value="1"/>
</dbReference>
<reference evidence="2 3" key="1">
    <citation type="submission" date="2021-08" db="EMBL/GenBank/DDBJ databases">
        <title>Rheinheimera aquimaris sp. nov., isolated from seawater of the East Sea in Korea.</title>
        <authorList>
            <person name="Kim K.H."/>
            <person name="Wenting R."/>
            <person name="Kim K.R."/>
            <person name="Jeon C.O."/>
        </authorList>
    </citation>
    <scope>NUCLEOTIDE SEQUENCE [LARGE SCALE GENOMIC DNA]</scope>
    <source>
        <strain evidence="2 3">MA-13</strain>
    </source>
</reference>
<dbReference type="SUPFAM" id="SSF56925">
    <property type="entry name" value="OMPA-like"/>
    <property type="match status" value="1"/>
</dbReference>
<dbReference type="Gene3D" id="2.60.40.10">
    <property type="entry name" value="Immunoglobulins"/>
    <property type="match status" value="2"/>
</dbReference>
<dbReference type="InterPro" id="IPR011250">
    <property type="entry name" value="OMP/PagP_B-barrel"/>
</dbReference>
<dbReference type="InterPro" id="IPR015919">
    <property type="entry name" value="Cadherin-like_sf"/>
</dbReference>
<dbReference type="Proteomes" id="UP000663814">
    <property type="component" value="Unassembled WGS sequence"/>
</dbReference>
<dbReference type="SMART" id="SM00736">
    <property type="entry name" value="CADG"/>
    <property type="match status" value="1"/>
</dbReference>
<dbReference type="EMBL" id="JAERPS020000007">
    <property type="protein sequence ID" value="MBZ9613551.1"/>
    <property type="molecule type" value="Genomic_DNA"/>
</dbReference>
<dbReference type="InterPro" id="IPR006644">
    <property type="entry name" value="Cadg"/>
</dbReference>
<sequence length="1158" mass="119978">DADDDTLTFSITNKPSWAAFNTNTGALTGTPVAADVGTTTGIVISVSDGTLSASLPAFNIEVTSVNSAPVISGTPTTSVDQDAAYSFMPTATDADDDTLTFSITNKPSWAAFNTNTGALTGTPVAADVGTTTGIVISVSDGTVSTALPAFNLAVVKVNSAPVAVDDNFNQAFNNDNAYVLNVLANDTDANGDTLSIAAAKASIGQVSVQGDALLFSAPDNFSGTATFSYSITDGELTDMADVTLLIEGGNADAPVITAPDDLNINATGLFTKVDVGVATAVDAAGNRLAVSLLNGLPLFTSGRHELYWQAVDAAGTTSTVTQLLQVHPRLSLSKPQTVINHSSVSVDVILNGPAPAYPIDVAYTVSGSANAMTDHDLAGGSIQIQQGLRASINFNVFADLNNVATKDIIITLDSSLNLSANASTTVTVTAANLAPSIQLSARQQGNSRLTFAKDQALVTVSAVVTDPNPGDNVNVVWQADAALVNLADSSAQFVFDPANLAAGVYRVALTATDDATPALSNTAELYLQITDTLPVLTDADSNNNLIPDNVEGLGDANGNGIPDYLDPGFDCNVIPEQLVSTNAFVAEGEPGICLRKGAAAAVGNGGGIELLDTDQQWMEPDMQADNIGGVFDFILLGLPTAGDSYSIVLPQRQPLPLNAVYRKYTAENGWVNFVSNANNGLFSSAGEPGYCPPPGDNSWQSGLAAGHWCVQLTIEDGGPNDADGIANGSIVDPGGVAVILDGNRLPVAVNDSYSLQWNQSHVLTVLENDTDPDGDSLSINQTSAAFGTVSVSDDGQTLLYTPAQDFVGTDTLSYAVNDGKGGSTSANVTATVYYNRAPVVTSTAPISTDDKTAIDINVLANATDADGDNLSVSAASAQAGTVVISAAQTLRYTPKAGFSGSDIISFTVSDGRGGNSNSQVTVNVTAFEVITVVNKSSGGSINGLPILLLTLLVGLRRRGKPALIAALALLFSFNTQANWSVDAFVGQSKADLKQSEVETQLPANASVLNFDNSATSWAIGVNYRFSPRVSVQAYYVDLGSTGLAIQGATLTPEQFQQAVADIGPLSAEGVRTGLSYRLLQRGNWYVAAQAGIFTWSSKQSSTAGSSVIRTTASNSDIYLALNTGYNINDQLALQFSVDRYKLKSNNVNNLMLGLSYQF</sequence>
<comment type="caution">
    <text evidence="2">The sequence shown here is derived from an EMBL/GenBank/DDBJ whole genome shotgun (WGS) entry which is preliminary data.</text>
</comment>
<feature type="non-terminal residue" evidence="2">
    <location>
        <position position="1"/>
    </location>
</feature>
<dbReference type="NCBIfam" id="NF041766">
    <property type="entry name" value="choice_anch_U"/>
    <property type="match status" value="1"/>
</dbReference>
<proteinExistence type="predicted"/>
<dbReference type="PANTHER" id="PTHR34720:SF9">
    <property type="entry name" value="BLR4714 PROTEIN"/>
    <property type="match status" value="1"/>
</dbReference>
<dbReference type="Pfam" id="PF05345">
    <property type="entry name" value="He_PIG"/>
    <property type="match status" value="1"/>
</dbReference>
<dbReference type="InterPro" id="IPR053784">
    <property type="entry name" value="Choice_anch_U_dom"/>
</dbReference>
<dbReference type="PANTHER" id="PTHR34720">
    <property type="entry name" value="MICROCYSTIN DEPENDENT PROTEIN"/>
    <property type="match status" value="1"/>
</dbReference>
<name>A0ABS7XDY6_9GAMM</name>
<evidence type="ECO:0000313" key="2">
    <source>
        <dbReference type="EMBL" id="MBZ9613551.1"/>
    </source>
</evidence>
<evidence type="ECO:0000313" key="3">
    <source>
        <dbReference type="Proteomes" id="UP000663814"/>
    </source>
</evidence>
<protein>
    <submittedName>
        <fullName evidence="2">Tandem-95 repeat protein</fullName>
    </submittedName>
</protein>
<gene>
    <name evidence="2" type="ORF">I4W93_018310</name>
</gene>
<evidence type="ECO:0000259" key="1">
    <source>
        <dbReference type="SMART" id="SM00736"/>
    </source>
</evidence>
<feature type="domain" description="Dystroglycan-type cadherin-like" evidence="1">
    <location>
        <begin position="70"/>
        <end position="161"/>
    </location>
</feature>
<dbReference type="Gene3D" id="2.60.40.2810">
    <property type="match status" value="3"/>
</dbReference>
<dbReference type="SUPFAM" id="SSF49313">
    <property type="entry name" value="Cadherin-like"/>
    <property type="match status" value="2"/>
</dbReference>
<dbReference type="InterPro" id="IPR013783">
    <property type="entry name" value="Ig-like_fold"/>
</dbReference>